<name>A0A6A6J402_9PLEO</name>
<dbReference type="OrthoDB" id="3793644at2759"/>
<dbReference type="Proteomes" id="UP000800094">
    <property type="component" value="Unassembled WGS sequence"/>
</dbReference>
<gene>
    <name evidence="1" type="ORF">BU26DRAFT_514113</name>
</gene>
<evidence type="ECO:0000313" key="1">
    <source>
        <dbReference type="EMBL" id="KAF2257429.1"/>
    </source>
</evidence>
<dbReference type="GeneID" id="54581094"/>
<reference evidence="1" key="1">
    <citation type="journal article" date="2020" name="Stud. Mycol.">
        <title>101 Dothideomycetes genomes: a test case for predicting lifestyles and emergence of pathogens.</title>
        <authorList>
            <person name="Haridas S."/>
            <person name="Albert R."/>
            <person name="Binder M."/>
            <person name="Bloem J."/>
            <person name="Labutti K."/>
            <person name="Salamov A."/>
            <person name="Andreopoulos B."/>
            <person name="Baker S."/>
            <person name="Barry K."/>
            <person name="Bills G."/>
            <person name="Bluhm B."/>
            <person name="Cannon C."/>
            <person name="Castanera R."/>
            <person name="Culley D."/>
            <person name="Daum C."/>
            <person name="Ezra D."/>
            <person name="Gonzalez J."/>
            <person name="Henrissat B."/>
            <person name="Kuo A."/>
            <person name="Liang C."/>
            <person name="Lipzen A."/>
            <person name="Lutzoni F."/>
            <person name="Magnuson J."/>
            <person name="Mondo S."/>
            <person name="Nolan M."/>
            <person name="Ohm R."/>
            <person name="Pangilinan J."/>
            <person name="Park H.-J."/>
            <person name="Ramirez L."/>
            <person name="Alfaro M."/>
            <person name="Sun H."/>
            <person name="Tritt A."/>
            <person name="Yoshinaga Y."/>
            <person name="Zwiers L.-H."/>
            <person name="Turgeon B."/>
            <person name="Goodwin S."/>
            <person name="Spatafora J."/>
            <person name="Crous P."/>
            <person name="Grigoriev I."/>
        </authorList>
    </citation>
    <scope>NUCLEOTIDE SEQUENCE</scope>
    <source>
        <strain evidence="1">CBS 122368</strain>
    </source>
</reference>
<organism evidence="1 2">
    <name type="scientific">Trematosphaeria pertusa</name>
    <dbReference type="NCBI Taxonomy" id="390896"/>
    <lineage>
        <taxon>Eukaryota</taxon>
        <taxon>Fungi</taxon>
        <taxon>Dikarya</taxon>
        <taxon>Ascomycota</taxon>
        <taxon>Pezizomycotina</taxon>
        <taxon>Dothideomycetes</taxon>
        <taxon>Pleosporomycetidae</taxon>
        <taxon>Pleosporales</taxon>
        <taxon>Massarineae</taxon>
        <taxon>Trematosphaeriaceae</taxon>
        <taxon>Trematosphaeria</taxon>
    </lineage>
</organism>
<protein>
    <submittedName>
        <fullName evidence="1">Uncharacterized protein</fullName>
    </submittedName>
</protein>
<keyword evidence="2" id="KW-1185">Reference proteome</keyword>
<sequence length="77" mass="8317">MKAIEKFLMTNGRTTRIIVISICGTLRCLGHTSVVRDSTEVVTLDELAKPAAVQNWIAGLSLCSSGLRLIPMMLPSS</sequence>
<dbReference type="AlphaFoldDB" id="A0A6A6J402"/>
<proteinExistence type="predicted"/>
<dbReference type="EMBL" id="ML987189">
    <property type="protein sequence ID" value="KAF2257429.1"/>
    <property type="molecule type" value="Genomic_DNA"/>
</dbReference>
<dbReference type="RefSeq" id="XP_033692433.1">
    <property type="nucleotide sequence ID" value="XM_033827764.1"/>
</dbReference>
<evidence type="ECO:0000313" key="2">
    <source>
        <dbReference type="Proteomes" id="UP000800094"/>
    </source>
</evidence>
<accession>A0A6A6J402</accession>